<dbReference type="PANTHER" id="PTHR33490:SF6">
    <property type="entry name" value="SLL1049 PROTEIN"/>
    <property type="match status" value="1"/>
</dbReference>
<dbReference type="InterPro" id="IPR013589">
    <property type="entry name" value="Bac_transglu_N"/>
</dbReference>
<evidence type="ECO:0000313" key="2">
    <source>
        <dbReference type="EMBL" id="MBT2186924.1"/>
    </source>
</evidence>
<name>A0A9X1DBL2_9SPHN</name>
<dbReference type="Gene3D" id="3.10.620.30">
    <property type="match status" value="1"/>
</dbReference>
<dbReference type="SMART" id="SM00460">
    <property type="entry name" value="TGc"/>
    <property type="match status" value="1"/>
</dbReference>
<comment type="caution">
    <text evidence="2">The sequence shown here is derived from an EMBL/GenBank/DDBJ whole genome shotgun (WGS) entry which is preliminary data.</text>
</comment>
<dbReference type="Proteomes" id="UP001138757">
    <property type="component" value="Unassembled WGS sequence"/>
</dbReference>
<proteinExistence type="predicted"/>
<dbReference type="Pfam" id="PF08379">
    <property type="entry name" value="Bact_transglu_N"/>
    <property type="match status" value="1"/>
</dbReference>
<protein>
    <submittedName>
        <fullName evidence="2">Transglutaminase family protein</fullName>
    </submittedName>
</protein>
<evidence type="ECO:0000259" key="1">
    <source>
        <dbReference type="SMART" id="SM00460"/>
    </source>
</evidence>
<dbReference type="SUPFAM" id="SSF54001">
    <property type="entry name" value="Cysteine proteinases"/>
    <property type="match status" value="1"/>
</dbReference>
<organism evidence="2 3">
    <name type="scientific">Sphingobium nicotianae</name>
    <dbReference type="NCBI Taxonomy" id="2782607"/>
    <lineage>
        <taxon>Bacteria</taxon>
        <taxon>Pseudomonadati</taxon>
        <taxon>Pseudomonadota</taxon>
        <taxon>Alphaproteobacteria</taxon>
        <taxon>Sphingomonadales</taxon>
        <taxon>Sphingomonadaceae</taxon>
        <taxon>Sphingobium</taxon>
    </lineage>
</organism>
<reference evidence="2" key="1">
    <citation type="submission" date="2021-05" db="EMBL/GenBank/DDBJ databases">
        <title>Genome of Sphingobium sp. strain.</title>
        <authorList>
            <person name="Fan R."/>
        </authorList>
    </citation>
    <scope>NUCLEOTIDE SEQUENCE</scope>
    <source>
        <strain evidence="2">H33</strain>
    </source>
</reference>
<evidence type="ECO:0000313" key="3">
    <source>
        <dbReference type="Proteomes" id="UP001138757"/>
    </source>
</evidence>
<dbReference type="AlphaFoldDB" id="A0A9X1DBL2"/>
<dbReference type="EMBL" id="JAHGAW010000005">
    <property type="protein sequence ID" value="MBT2186924.1"/>
    <property type="molecule type" value="Genomic_DNA"/>
</dbReference>
<dbReference type="InterPro" id="IPR038765">
    <property type="entry name" value="Papain-like_cys_pep_sf"/>
</dbReference>
<accession>A0A9X1DBL2</accession>
<keyword evidence="3" id="KW-1185">Reference proteome</keyword>
<dbReference type="RefSeq" id="WP_214622684.1">
    <property type="nucleotide sequence ID" value="NZ_JAHGAW010000005.1"/>
</dbReference>
<gene>
    <name evidence="2" type="ORF">KK488_08195</name>
</gene>
<dbReference type="PANTHER" id="PTHR33490">
    <property type="entry name" value="BLR5614 PROTEIN-RELATED"/>
    <property type="match status" value="1"/>
</dbReference>
<dbReference type="InterPro" id="IPR002931">
    <property type="entry name" value="Transglutaminase-like"/>
</dbReference>
<sequence>MRISIRHETRYDYAEPAGGVVMRLRLKPASSNAQTVERWSVSVNGKPVERWILNGYGDAEAVWRAGSRIEAVTIVAEGDVRTVDAAGILRPTDGAPRPALFLRHTPLAEADEAIGAFAERARSPNGPLASLHLLKDLVHDEIVYRAGVTSMETTAADAFALKAGVCQDQSQIFIAAARSLGIPARYVTGYLQDPERPDDEHQGHAWAEAFVDGLGWIGFDCTLGRCPMDGHVRLACGLDAADAAPIRGVMLLGAETQLSHDVQIEALPLDGTSQAQTQQ</sequence>
<dbReference type="Pfam" id="PF01841">
    <property type="entry name" value="Transglut_core"/>
    <property type="match status" value="1"/>
</dbReference>
<feature type="domain" description="Transglutaminase-like" evidence="1">
    <location>
        <begin position="158"/>
        <end position="223"/>
    </location>
</feature>